<evidence type="ECO:0000256" key="3">
    <source>
        <dbReference type="SAM" id="SignalP"/>
    </source>
</evidence>
<evidence type="ECO:0000313" key="4">
    <source>
        <dbReference type="EMBL" id="KAK5637205.1"/>
    </source>
</evidence>
<accession>A0AAN7Z4X1</accession>
<feature type="region of interest" description="Disordered" evidence="1">
    <location>
        <begin position="325"/>
        <end position="389"/>
    </location>
</feature>
<dbReference type="Pfam" id="PF14610">
    <property type="entry name" value="Psg1"/>
    <property type="match status" value="1"/>
</dbReference>
<keyword evidence="5" id="KW-1185">Reference proteome</keyword>
<feature type="chain" id="PRO_5042932660" evidence="3">
    <location>
        <begin position="20"/>
        <end position="389"/>
    </location>
</feature>
<evidence type="ECO:0000256" key="1">
    <source>
        <dbReference type="SAM" id="MobiDB-lite"/>
    </source>
</evidence>
<dbReference type="InterPro" id="IPR028000">
    <property type="entry name" value="Pma1"/>
</dbReference>
<feature type="transmembrane region" description="Helical" evidence="2">
    <location>
        <begin position="246"/>
        <end position="269"/>
    </location>
</feature>
<feature type="signal peptide" evidence="3">
    <location>
        <begin position="1"/>
        <end position="19"/>
    </location>
</feature>
<keyword evidence="3" id="KW-0732">Signal</keyword>
<feature type="compositionally biased region" description="Basic and acidic residues" evidence="1">
    <location>
        <begin position="377"/>
        <end position="389"/>
    </location>
</feature>
<comment type="caution">
    <text evidence="4">The sequence shown here is derived from an EMBL/GenBank/DDBJ whole genome shotgun (WGS) entry which is preliminary data.</text>
</comment>
<reference evidence="4 5" key="1">
    <citation type="submission" date="2023-10" db="EMBL/GenBank/DDBJ databases">
        <title>Draft genome sequence of Xylaria bambusicola isolate GMP-LS, the root and basal stem rot pathogen of sugarcane in Indonesia.</title>
        <authorList>
            <person name="Selvaraj P."/>
            <person name="Muralishankar V."/>
            <person name="Muruganantham S."/>
            <person name="Sp S."/>
            <person name="Haryani S."/>
            <person name="Lau K.J.X."/>
            <person name="Naqvi N.I."/>
        </authorList>
    </citation>
    <scope>NUCLEOTIDE SEQUENCE [LARGE SCALE GENOMIC DNA]</scope>
    <source>
        <strain evidence="4">GMP-LS</strain>
    </source>
</reference>
<name>A0AAN7Z4X1_9PEZI</name>
<keyword evidence="2" id="KW-0472">Membrane</keyword>
<dbReference type="AlphaFoldDB" id="A0AAN7Z4X1"/>
<sequence>MYKLTSMAAASLLLAAVHAIPNPNPHQPRATDAADDVDAALEPWVTVNDDGKPSTVTPVLSTISGTPTVISGAPHDITATVFTYTSYGKVITSTGAAPGPTAAAGSNGTGVFGVCQNKDGEFAPWCRPEVNSTLYVGTTYYFTWDPTYFSSPNATLQIIGNHINKTNGELETESPAFTSDYTMARFGYLSIPIKSEHLRGQGSQNISLSLIGVVKGERVERPGPQIKVTTRPGPVADAHHKAPVGAAVYIAIPTVFGFIIACVIGTCIYNRHHRRIELKSVMGRNYNVSKKGRSVRSRLGLGGRKKRAKANERIQLMEREIHAEGGEVYRDLPDPADRPRRDSDALGSLAGTPTEDRRMDFGTGEGRNNNQATGNAFRDELRRQDNERS</sequence>
<gene>
    <name evidence="4" type="ORF">RRF57_012917</name>
</gene>
<evidence type="ECO:0000256" key="2">
    <source>
        <dbReference type="SAM" id="Phobius"/>
    </source>
</evidence>
<organism evidence="4 5">
    <name type="scientific">Xylaria bambusicola</name>
    <dbReference type="NCBI Taxonomy" id="326684"/>
    <lineage>
        <taxon>Eukaryota</taxon>
        <taxon>Fungi</taxon>
        <taxon>Dikarya</taxon>
        <taxon>Ascomycota</taxon>
        <taxon>Pezizomycotina</taxon>
        <taxon>Sordariomycetes</taxon>
        <taxon>Xylariomycetidae</taxon>
        <taxon>Xylariales</taxon>
        <taxon>Xylariaceae</taxon>
        <taxon>Xylaria</taxon>
    </lineage>
</organism>
<dbReference type="Proteomes" id="UP001305414">
    <property type="component" value="Unassembled WGS sequence"/>
</dbReference>
<keyword evidence="2" id="KW-0812">Transmembrane</keyword>
<keyword evidence="2" id="KW-1133">Transmembrane helix</keyword>
<protein>
    <submittedName>
        <fullName evidence="4">Uncharacterized protein</fullName>
    </submittedName>
</protein>
<dbReference type="EMBL" id="JAWHQM010000098">
    <property type="protein sequence ID" value="KAK5637205.1"/>
    <property type="molecule type" value="Genomic_DNA"/>
</dbReference>
<proteinExistence type="predicted"/>
<feature type="compositionally biased region" description="Basic and acidic residues" evidence="1">
    <location>
        <begin position="325"/>
        <end position="344"/>
    </location>
</feature>
<evidence type="ECO:0000313" key="5">
    <source>
        <dbReference type="Proteomes" id="UP001305414"/>
    </source>
</evidence>